<comment type="caution">
    <text evidence="11">The sequence shown here is derived from an EMBL/GenBank/DDBJ whole genome shotgun (WGS) entry which is preliminary data.</text>
</comment>
<dbReference type="PIRSF" id="PIRSF004682">
    <property type="entry name" value="GmhB"/>
    <property type="match status" value="1"/>
</dbReference>
<feature type="binding site" evidence="10">
    <location>
        <position position="96"/>
    </location>
    <ligand>
        <name>Zn(2+)</name>
        <dbReference type="ChEBI" id="CHEBI:29105"/>
    </ligand>
</feature>
<dbReference type="GO" id="GO:0005737">
    <property type="term" value="C:cytoplasm"/>
    <property type="evidence" value="ECO:0007669"/>
    <property type="project" value="UniProtKB-SubCell"/>
</dbReference>
<dbReference type="CDD" id="cd07503">
    <property type="entry name" value="HAD_HisB-N"/>
    <property type="match status" value="1"/>
</dbReference>
<evidence type="ECO:0000313" key="12">
    <source>
        <dbReference type="Proteomes" id="UP000650524"/>
    </source>
</evidence>
<keyword evidence="2 7" id="KW-0963">Cytoplasm</keyword>
<comment type="cofactor">
    <cofactor evidence="10">
        <name>Zn(2+)</name>
        <dbReference type="ChEBI" id="CHEBI:29105"/>
    </cofactor>
</comment>
<comment type="cofactor">
    <cofactor evidence="10">
        <name>Mg(2+)</name>
        <dbReference type="ChEBI" id="CHEBI:18420"/>
    </cofactor>
</comment>
<evidence type="ECO:0000256" key="4">
    <source>
        <dbReference type="ARBA" id="ARBA00022801"/>
    </source>
</evidence>
<feature type="binding site" evidence="10">
    <location>
        <position position="131"/>
    </location>
    <ligand>
        <name>Mg(2+)</name>
        <dbReference type="ChEBI" id="CHEBI:18420"/>
    </ligand>
</feature>
<dbReference type="SUPFAM" id="SSF56784">
    <property type="entry name" value="HAD-like"/>
    <property type="match status" value="1"/>
</dbReference>
<dbReference type="GO" id="GO:0016791">
    <property type="term" value="F:phosphatase activity"/>
    <property type="evidence" value="ECO:0007669"/>
    <property type="project" value="InterPro"/>
</dbReference>
<name>A0A8J6N1S8_9DELT</name>
<dbReference type="PANTHER" id="PTHR42891:SF1">
    <property type="entry name" value="D-GLYCERO-BETA-D-MANNO-HEPTOSE-1,7-BISPHOSPHATE 7-PHOSPHATASE"/>
    <property type="match status" value="1"/>
</dbReference>
<dbReference type="PANTHER" id="PTHR42891">
    <property type="entry name" value="D-GLYCERO-BETA-D-MANNO-HEPTOSE-1,7-BISPHOSPHATE 7-PHOSPHATASE"/>
    <property type="match status" value="1"/>
</dbReference>
<dbReference type="InterPro" id="IPR036412">
    <property type="entry name" value="HAD-like_sf"/>
</dbReference>
<gene>
    <name evidence="11" type="ORF">H8E19_12585</name>
</gene>
<evidence type="ECO:0000256" key="6">
    <source>
        <dbReference type="ARBA" id="ARBA00031828"/>
    </source>
</evidence>
<dbReference type="InterPro" id="IPR023214">
    <property type="entry name" value="HAD_sf"/>
</dbReference>
<dbReference type="Gene3D" id="3.40.50.1000">
    <property type="entry name" value="HAD superfamily/HAD-like"/>
    <property type="match status" value="1"/>
</dbReference>
<feature type="site" description="Stabilizes the phosphoryl group" evidence="9">
    <location>
        <position position="106"/>
    </location>
</feature>
<dbReference type="EMBL" id="JACNJD010000267">
    <property type="protein sequence ID" value="MBC8178233.1"/>
    <property type="molecule type" value="Genomic_DNA"/>
</dbReference>
<feature type="binding site" evidence="10">
    <location>
        <position position="94"/>
    </location>
    <ligand>
        <name>Zn(2+)</name>
        <dbReference type="ChEBI" id="CHEBI:29105"/>
    </ligand>
</feature>
<evidence type="ECO:0000256" key="10">
    <source>
        <dbReference type="PIRSR" id="PIRSR004682-4"/>
    </source>
</evidence>
<sequence length="182" mass="20233">MNHKPKKAVFLDRDGVINRPVIRDGKPYPPSSVTEVEILPGVSEALEKLKDKGFLLICVTNQPDVARGTQKREQVESIHKCLLESLCLDEILVCYHDDNDGCQCRKPLPGMLLDAAGRLAIDLKKSFMVGDRWRDIEAGQNAGCTTIFIEYGYKERGPKTPPDITVASLAEGADWILRQISV</sequence>
<evidence type="ECO:0000256" key="1">
    <source>
        <dbReference type="ARBA" id="ARBA00004496"/>
    </source>
</evidence>
<feature type="binding site" evidence="10">
    <location>
        <position position="12"/>
    </location>
    <ligand>
        <name>Mg(2+)</name>
        <dbReference type="ChEBI" id="CHEBI:18420"/>
    </ligand>
</feature>
<feature type="binding site" evidence="10">
    <location>
        <position position="102"/>
    </location>
    <ligand>
        <name>Zn(2+)</name>
        <dbReference type="ChEBI" id="CHEBI:29105"/>
    </ligand>
</feature>
<reference evidence="11 12" key="1">
    <citation type="submission" date="2020-08" db="EMBL/GenBank/DDBJ databases">
        <title>Bridging the membrane lipid divide: bacteria of the FCB group superphylum have the potential to synthesize archaeal ether lipids.</title>
        <authorList>
            <person name="Villanueva L."/>
            <person name="Von Meijenfeldt F.A.B."/>
            <person name="Westbye A.B."/>
            <person name="Yadav S."/>
            <person name="Hopmans E.C."/>
            <person name="Dutilh B.E."/>
            <person name="Sinninghe Damste J.S."/>
        </authorList>
    </citation>
    <scope>NUCLEOTIDE SEQUENCE [LARGE SCALE GENOMIC DNA]</scope>
    <source>
        <strain evidence="11">NIOZ-UU27</strain>
    </source>
</reference>
<dbReference type="InterPro" id="IPR006543">
    <property type="entry name" value="Histidinol-phos"/>
</dbReference>
<feature type="binding site" evidence="10">
    <location>
        <position position="14"/>
    </location>
    <ligand>
        <name>Mg(2+)</name>
        <dbReference type="ChEBI" id="CHEBI:18420"/>
    </ligand>
</feature>
<feature type="active site" description="Nucleophile" evidence="8">
    <location>
        <position position="12"/>
    </location>
</feature>
<evidence type="ECO:0000256" key="2">
    <source>
        <dbReference type="ARBA" id="ARBA00022490"/>
    </source>
</evidence>
<dbReference type="GO" id="GO:0046872">
    <property type="term" value="F:metal ion binding"/>
    <property type="evidence" value="ECO:0007669"/>
    <property type="project" value="UniProtKB-KW"/>
</dbReference>
<dbReference type="NCBIfam" id="TIGR01662">
    <property type="entry name" value="HAD-SF-IIIA"/>
    <property type="match status" value="1"/>
</dbReference>
<comment type="similarity">
    <text evidence="7">Belongs to the gmhB family.</text>
</comment>
<feature type="site" description="Stabilizes the phosphoryl group" evidence="9">
    <location>
        <position position="60"/>
    </location>
</feature>
<evidence type="ECO:0000256" key="7">
    <source>
        <dbReference type="PIRNR" id="PIRNR004682"/>
    </source>
</evidence>
<keyword evidence="3 10" id="KW-0479">Metal-binding</keyword>
<dbReference type="Proteomes" id="UP000650524">
    <property type="component" value="Unassembled WGS sequence"/>
</dbReference>
<proteinExistence type="inferred from homology"/>
<evidence type="ECO:0000256" key="9">
    <source>
        <dbReference type="PIRSR" id="PIRSR004682-3"/>
    </source>
</evidence>
<evidence type="ECO:0000256" key="3">
    <source>
        <dbReference type="ARBA" id="ARBA00022723"/>
    </source>
</evidence>
<keyword evidence="4 7" id="KW-0378">Hydrolase</keyword>
<dbReference type="InterPro" id="IPR006549">
    <property type="entry name" value="HAD-SF_hydro_IIIA"/>
</dbReference>
<accession>A0A8J6N1S8</accession>
<organism evidence="11 12">
    <name type="scientific">Candidatus Desulfacyla euxinica</name>
    <dbReference type="NCBI Taxonomy" id="2841693"/>
    <lineage>
        <taxon>Bacteria</taxon>
        <taxon>Deltaproteobacteria</taxon>
        <taxon>Candidatus Desulfacyla</taxon>
    </lineage>
</organism>
<dbReference type="InterPro" id="IPR004446">
    <property type="entry name" value="Heptose_bisP_phosphatase"/>
</dbReference>
<keyword evidence="10" id="KW-0862">Zinc</keyword>
<feature type="site" description="Contributes to substrate recognition" evidence="9">
    <location>
        <position position="105"/>
    </location>
</feature>
<feature type="binding site" evidence="10">
    <location>
        <position position="104"/>
    </location>
    <ligand>
        <name>Zn(2+)</name>
        <dbReference type="ChEBI" id="CHEBI:29105"/>
    </ligand>
</feature>
<evidence type="ECO:0000313" key="11">
    <source>
        <dbReference type="EMBL" id="MBC8178233.1"/>
    </source>
</evidence>
<keyword evidence="5 7" id="KW-0119">Carbohydrate metabolism</keyword>
<comment type="subcellular location">
    <subcellularLocation>
        <location evidence="1 7">Cytoplasm</location>
    </subcellularLocation>
</comment>
<evidence type="ECO:0000256" key="5">
    <source>
        <dbReference type="ARBA" id="ARBA00023277"/>
    </source>
</evidence>
<dbReference type="NCBIfam" id="TIGR01656">
    <property type="entry name" value="Histidinol-ppas"/>
    <property type="match status" value="1"/>
</dbReference>
<dbReference type="Pfam" id="PF13242">
    <property type="entry name" value="Hydrolase_like"/>
    <property type="match status" value="1"/>
</dbReference>
<feature type="active site" description="Proton donor" evidence="8">
    <location>
        <position position="14"/>
    </location>
</feature>
<protein>
    <recommendedName>
        <fullName evidence="6 7">D,D-heptose 1,7-bisphosphate phosphatase</fullName>
        <ecNumber evidence="7">3.1.3.-</ecNumber>
    </recommendedName>
</protein>
<keyword evidence="10" id="KW-0460">Magnesium</keyword>
<dbReference type="EC" id="3.1.3.-" evidence="7"/>
<dbReference type="AlphaFoldDB" id="A0A8J6N1S8"/>
<evidence type="ECO:0000256" key="8">
    <source>
        <dbReference type="PIRSR" id="PIRSR004682-1"/>
    </source>
</evidence>
<dbReference type="GO" id="GO:0005975">
    <property type="term" value="P:carbohydrate metabolic process"/>
    <property type="evidence" value="ECO:0007669"/>
    <property type="project" value="InterPro"/>
</dbReference>